<name>A0ABC9Z0G1_9NOCA</name>
<gene>
    <name evidence="2" type="ORF">NSK11_contig00108-0005</name>
</gene>
<dbReference type="AlphaFoldDB" id="A0ABC9Z0G1"/>
<evidence type="ECO:0000313" key="3">
    <source>
        <dbReference type="Proteomes" id="UP000037179"/>
    </source>
</evidence>
<comment type="caution">
    <text evidence="2">The sequence shown here is derived from an EMBL/GenBank/DDBJ whole genome shotgun (WGS) entry which is preliminary data.</text>
</comment>
<reference evidence="3" key="1">
    <citation type="submission" date="2015-07" db="EMBL/GenBank/DDBJ databases">
        <title>Nocardia seriolae U-1 whole genome shotgun sequence.</title>
        <authorList>
            <person name="Imajoh M."/>
            <person name="Fukumoto Y."/>
            <person name="Sukeda M."/>
            <person name="Yamane J."/>
            <person name="Yamasaki K."/>
            <person name="Shimizu M."/>
            <person name="Ohnishi K."/>
            <person name="Oshima S."/>
        </authorList>
    </citation>
    <scope>NUCLEOTIDE SEQUENCE [LARGE SCALE GENOMIC DNA]</scope>
    <source>
        <strain evidence="3">U-1</strain>
    </source>
</reference>
<dbReference type="EMBL" id="BBYQ01000108">
    <property type="protein sequence ID" value="GAP31242.1"/>
    <property type="molecule type" value="Genomic_DNA"/>
</dbReference>
<feature type="compositionally biased region" description="Basic and acidic residues" evidence="1">
    <location>
        <begin position="110"/>
        <end position="128"/>
    </location>
</feature>
<organism evidence="2 3">
    <name type="scientific">Nocardia seriolae</name>
    <dbReference type="NCBI Taxonomy" id="37332"/>
    <lineage>
        <taxon>Bacteria</taxon>
        <taxon>Bacillati</taxon>
        <taxon>Actinomycetota</taxon>
        <taxon>Actinomycetes</taxon>
        <taxon>Mycobacteriales</taxon>
        <taxon>Nocardiaceae</taxon>
        <taxon>Nocardia</taxon>
    </lineage>
</organism>
<keyword evidence="3" id="KW-1185">Reference proteome</keyword>
<protein>
    <submittedName>
        <fullName evidence="2">Uncharacterized protein</fullName>
    </submittedName>
</protein>
<feature type="region of interest" description="Disordered" evidence="1">
    <location>
        <begin position="100"/>
        <end position="128"/>
    </location>
</feature>
<sequence length="128" mass="14060">MVAVATRPGWFGGREAVRCVRCCRSVRTKGTDVRRGRPTKEQLEQSFERVLSMVLSGYGVPSSSGLDSETKEALWGIAHAYPAVTDDLLGAARSAFAGQLDGSNAVRSQAEWDRTLADREEHPSRRNH</sequence>
<dbReference type="Proteomes" id="UP000037179">
    <property type="component" value="Unassembled WGS sequence"/>
</dbReference>
<reference evidence="2 3" key="2">
    <citation type="journal article" date="2016" name="Genome Announc.">
        <title>Draft Genome Sequence of Erythromycin- and Oxytetracycline-Sensitive Nocardia seriolae Strain U-1 (NBRC 110359).</title>
        <authorList>
            <person name="Imajoh M."/>
            <person name="Sukeda M."/>
            <person name="Shimizu M."/>
            <person name="Yamane J."/>
            <person name="Ohnishi K."/>
            <person name="Oshima S."/>
        </authorList>
    </citation>
    <scope>NUCLEOTIDE SEQUENCE [LARGE SCALE GENOMIC DNA]</scope>
    <source>
        <strain evidence="2 3">U-1</strain>
    </source>
</reference>
<evidence type="ECO:0000256" key="1">
    <source>
        <dbReference type="SAM" id="MobiDB-lite"/>
    </source>
</evidence>
<accession>A0ABC9Z0G1</accession>
<evidence type="ECO:0000313" key="2">
    <source>
        <dbReference type="EMBL" id="GAP31242.1"/>
    </source>
</evidence>
<proteinExistence type="predicted"/>